<feature type="chain" id="PRO_5047124846" evidence="1">
    <location>
        <begin position="23"/>
        <end position="112"/>
    </location>
</feature>
<keyword evidence="3" id="KW-1185">Reference proteome</keyword>
<gene>
    <name evidence="2" type="ORF">Aco03nite_099340</name>
</gene>
<accession>A0ABQ3XSX9</accession>
<feature type="signal peptide" evidence="1">
    <location>
        <begin position="1"/>
        <end position="22"/>
    </location>
</feature>
<evidence type="ECO:0000313" key="3">
    <source>
        <dbReference type="Proteomes" id="UP000612282"/>
    </source>
</evidence>
<keyword evidence="1" id="KW-0732">Signal</keyword>
<sequence>MRLLFLVGLLVGSLSAVTQVWAQDTPLPAEATFTAILLACLVVPRMLEFRTGRLMPVGVDLLELVAAASMLVAARRLDPVIAPVFFALLFRAARRTCWAPHSPPPWPNAAPA</sequence>
<evidence type="ECO:0000313" key="2">
    <source>
        <dbReference type="EMBL" id="GID61530.1"/>
    </source>
</evidence>
<reference evidence="2 3" key="1">
    <citation type="submission" date="2021-01" db="EMBL/GenBank/DDBJ databases">
        <title>Whole genome shotgun sequence of Actinoplanes couchii NBRC 106145.</title>
        <authorList>
            <person name="Komaki H."/>
            <person name="Tamura T."/>
        </authorList>
    </citation>
    <scope>NUCLEOTIDE SEQUENCE [LARGE SCALE GENOMIC DNA]</scope>
    <source>
        <strain evidence="2 3">NBRC 106145</strain>
    </source>
</reference>
<dbReference type="Proteomes" id="UP000612282">
    <property type="component" value="Unassembled WGS sequence"/>
</dbReference>
<organism evidence="2 3">
    <name type="scientific">Actinoplanes couchii</name>
    <dbReference type="NCBI Taxonomy" id="403638"/>
    <lineage>
        <taxon>Bacteria</taxon>
        <taxon>Bacillati</taxon>
        <taxon>Actinomycetota</taxon>
        <taxon>Actinomycetes</taxon>
        <taxon>Micromonosporales</taxon>
        <taxon>Micromonosporaceae</taxon>
        <taxon>Actinoplanes</taxon>
    </lineage>
</organism>
<comment type="caution">
    <text evidence="2">The sequence shown here is derived from an EMBL/GenBank/DDBJ whole genome shotgun (WGS) entry which is preliminary data.</text>
</comment>
<protein>
    <submittedName>
        <fullName evidence="2">Uncharacterized protein</fullName>
    </submittedName>
</protein>
<dbReference type="EMBL" id="BOMG01000129">
    <property type="protein sequence ID" value="GID61530.1"/>
    <property type="molecule type" value="Genomic_DNA"/>
</dbReference>
<name>A0ABQ3XSX9_9ACTN</name>
<evidence type="ECO:0000256" key="1">
    <source>
        <dbReference type="SAM" id="SignalP"/>
    </source>
</evidence>
<proteinExistence type="predicted"/>